<proteinExistence type="predicted"/>
<evidence type="ECO:0000313" key="2">
    <source>
        <dbReference type="Proteomes" id="UP000499080"/>
    </source>
</evidence>
<accession>A0A4Y2FHM0</accession>
<keyword evidence="2" id="KW-1185">Reference proteome</keyword>
<evidence type="ECO:0000313" key="1">
    <source>
        <dbReference type="EMBL" id="GBM40038.1"/>
    </source>
</evidence>
<reference evidence="1 2" key="1">
    <citation type="journal article" date="2019" name="Sci. Rep.">
        <title>Orb-weaving spider Araneus ventricosus genome elucidates the spidroin gene catalogue.</title>
        <authorList>
            <person name="Kono N."/>
            <person name="Nakamura H."/>
            <person name="Ohtoshi R."/>
            <person name="Moran D.A.P."/>
            <person name="Shinohara A."/>
            <person name="Yoshida Y."/>
            <person name="Fujiwara M."/>
            <person name="Mori M."/>
            <person name="Tomita M."/>
            <person name="Arakawa K."/>
        </authorList>
    </citation>
    <scope>NUCLEOTIDE SEQUENCE [LARGE SCALE GENOMIC DNA]</scope>
</reference>
<dbReference type="Proteomes" id="UP000499080">
    <property type="component" value="Unassembled WGS sequence"/>
</dbReference>
<sequence length="97" mass="10609">MIYSLEDLCCHISLTVSEVKSPENVPYYNKIPVSEGKGSALLEGLGVTPTFPGNVGKRSDIKSLARTLRNRKCGMRYILNNGVVHMLGCSEGKPIKQ</sequence>
<dbReference type="EMBL" id="BGPR01000914">
    <property type="protein sequence ID" value="GBM40038.1"/>
    <property type="molecule type" value="Genomic_DNA"/>
</dbReference>
<protein>
    <submittedName>
        <fullName evidence="1">Uncharacterized protein</fullName>
    </submittedName>
</protein>
<organism evidence="1 2">
    <name type="scientific">Araneus ventricosus</name>
    <name type="common">Orbweaver spider</name>
    <name type="synonym">Epeira ventricosa</name>
    <dbReference type="NCBI Taxonomy" id="182803"/>
    <lineage>
        <taxon>Eukaryota</taxon>
        <taxon>Metazoa</taxon>
        <taxon>Ecdysozoa</taxon>
        <taxon>Arthropoda</taxon>
        <taxon>Chelicerata</taxon>
        <taxon>Arachnida</taxon>
        <taxon>Araneae</taxon>
        <taxon>Araneomorphae</taxon>
        <taxon>Entelegynae</taxon>
        <taxon>Araneoidea</taxon>
        <taxon>Araneidae</taxon>
        <taxon>Araneus</taxon>
    </lineage>
</organism>
<name>A0A4Y2FHM0_ARAVE</name>
<dbReference type="AlphaFoldDB" id="A0A4Y2FHM0"/>
<comment type="caution">
    <text evidence="1">The sequence shown here is derived from an EMBL/GenBank/DDBJ whole genome shotgun (WGS) entry which is preliminary data.</text>
</comment>
<gene>
    <name evidence="1" type="ORF">AVEN_250509_1</name>
</gene>